<evidence type="ECO:0000313" key="4">
    <source>
        <dbReference type="Proteomes" id="UP001159363"/>
    </source>
</evidence>
<comment type="caution">
    <text evidence="3">The sequence shown here is derived from an EMBL/GenBank/DDBJ whole genome shotgun (WGS) entry which is preliminary data.</text>
</comment>
<reference evidence="3 4" key="1">
    <citation type="submission" date="2023-02" db="EMBL/GenBank/DDBJ databases">
        <title>LHISI_Scaffold_Assembly.</title>
        <authorList>
            <person name="Stuart O.P."/>
            <person name="Cleave R."/>
            <person name="Magrath M.J.L."/>
            <person name="Mikheyev A.S."/>
        </authorList>
    </citation>
    <scope>NUCLEOTIDE SEQUENCE [LARGE SCALE GENOMIC DNA]</scope>
    <source>
        <strain evidence="3">Daus_M_001</strain>
        <tissue evidence="3">Leg muscle</tissue>
    </source>
</reference>
<feature type="region of interest" description="Disordered" evidence="1">
    <location>
        <begin position="478"/>
        <end position="567"/>
    </location>
</feature>
<dbReference type="EMBL" id="JARBHB010000009">
    <property type="protein sequence ID" value="KAJ8874971.1"/>
    <property type="molecule type" value="Genomic_DNA"/>
</dbReference>
<dbReference type="Proteomes" id="UP001159363">
    <property type="component" value="Chromosome 8"/>
</dbReference>
<gene>
    <name evidence="3" type="ORF">PR048_022861</name>
</gene>
<evidence type="ECO:0000256" key="2">
    <source>
        <dbReference type="SAM" id="SignalP"/>
    </source>
</evidence>
<feature type="compositionally biased region" description="Polar residues" evidence="1">
    <location>
        <begin position="496"/>
        <end position="513"/>
    </location>
</feature>
<organism evidence="3 4">
    <name type="scientific">Dryococelus australis</name>
    <dbReference type="NCBI Taxonomy" id="614101"/>
    <lineage>
        <taxon>Eukaryota</taxon>
        <taxon>Metazoa</taxon>
        <taxon>Ecdysozoa</taxon>
        <taxon>Arthropoda</taxon>
        <taxon>Hexapoda</taxon>
        <taxon>Insecta</taxon>
        <taxon>Pterygota</taxon>
        <taxon>Neoptera</taxon>
        <taxon>Polyneoptera</taxon>
        <taxon>Phasmatodea</taxon>
        <taxon>Verophasmatodea</taxon>
        <taxon>Anareolatae</taxon>
        <taxon>Phasmatidae</taxon>
        <taxon>Eurycanthinae</taxon>
        <taxon>Dryococelus</taxon>
    </lineage>
</organism>
<feature type="compositionally biased region" description="Basic and acidic residues" evidence="1">
    <location>
        <begin position="541"/>
        <end position="559"/>
    </location>
</feature>
<feature type="signal peptide" evidence="2">
    <location>
        <begin position="1"/>
        <end position="25"/>
    </location>
</feature>
<evidence type="ECO:0000313" key="3">
    <source>
        <dbReference type="EMBL" id="KAJ8874971.1"/>
    </source>
</evidence>
<accession>A0ABQ9GSJ2</accession>
<keyword evidence="2" id="KW-0732">Signal</keyword>
<evidence type="ECO:0000256" key="1">
    <source>
        <dbReference type="SAM" id="MobiDB-lite"/>
    </source>
</evidence>
<feature type="compositionally biased region" description="Low complexity" evidence="1">
    <location>
        <begin position="529"/>
        <end position="538"/>
    </location>
</feature>
<proteinExistence type="predicted"/>
<sequence>MQPGLRKLRLSSVMLFRTCFLPLQGWWRAWRPYTLPLAVDWSGSGVIDCFTLTATQASPSPSRQQTHCRSIICLRALSCSTAVITTMEYTVFTVHTPHTGLHATDIRTNNTDTPDQLCQPPTHYGFLFLWVTVCPPGGLEVPLAAGPQQGLLSLPNCLSCDSAAARPGFATCPAFADKDCIPGIQCVRGISSSSLLPRVSSTSPLPFEPFAQPGQCLKDGTALLAQDGFHFSLQKTCDTKAVSLSETAHTGMSWQLNISHSSWITATEDTDDNILTSTHLEYRDAPQRYERQFLILRKNCNSPPYASHVKQHYFGSSALRLGSLTKWVNKGVNFSSQCPDLSSTCSNSLTLLDKTFNLSRGRGGRVVSPLASRQGEPGSIPGLVTRLLHVGIVPDDVVGLRVFSVISRFPPAPSFWRCSIRTSITLIGSQDLTVKSRSYNTSLTRFNLFQRGVCSGPYTTHTVAAVVSLCGLREFPSPDSKEHIAQRSGRPARPGATQTARQSDQQSRGSLTLSVPACGGVRESASEHTTSCSRSFSRSLRRTDMTREHSLGRHNDVGRDTPGADSN</sequence>
<keyword evidence="4" id="KW-1185">Reference proteome</keyword>
<feature type="chain" id="PRO_5047481328" evidence="2">
    <location>
        <begin position="26"/>
        <end position="567"/>
    </location>
</feature>
<protein>
    <submittedName>
        <fullName evidence="3">Uncharacterized protein</fullName>
    </submittedName>
</protein>
<name>A0ABQ9GSJ2_9NEOP</name>